<accession>A0A840C276</accession>
<sequence length="137" mass="14752">MAHAPRGTAGLGRVSGLCLAAAGLVVHLGTAALTLGWTHSVEKTVWEEDWRLTEQGLVIAEARVKGSGAGMDPAPDARLIDGFWRWTPSLPPQDTVVMRRSQAVADWYLCVEGACRPLERLVPQAADPVTLRACDRP</sequence>
<keyword evidence="2" id="KW-1185">Reference proteome</keyword>
<evidence type="ECO:0000313" key="2">
    <source>
        <dbReference type="Proteomes" id="UP000577362"/>
    </source>
</evidence>
<protein>
    <recommendedName>
        <fullName evidence="3">DUF1850 domain-containing protein</fullName>
    </recommendedName>
</protein>
<dbReference type="Pfam" id="PF08905">
    <property type="entry name" value="DUF1850"/>
    <property type="match status" value="1"/>
</dbReference>
<dbReference type="AlphaFoldDB" id="A0A840C276"/>
<comment type="caution">
    <text evidence="1">The sequence shown here is derived from an EMBL/GenBank/DDBJ whole genome shotgun (WGS) entry which is preliminary data.</text>
</comment>
<proteinExistence type="predicted"/>
<evidence type="ECO:0000313" key="1">
    <source>
        <dbReference type="EMBL" id="MBB4019664.1"/>
    </source>
</evidence>
<evidence type="ECO:0008006" key="3">
    <source>
        <dbReference type="Google" id="ProtNLM"/>
    </source>
</evidence>
<dbReference type="InterPro" id="IPR015001">
    <property type="entry name" value="DUF1850"/>
</dbReference>
<dbReference type="RefSeq" id="WP_063185547.1">
    <property type="nucleotide sequence ID" value="NZ_JACIEN010000008.1"/>
</dbReference>
<organism evidence="1 2">
    <name type="scientific">Chelatococcus caeni</name>
    <dbReference type="NCBI Taxonomy" id="1348468"/>
    <lineage>
        <taxon>Bacteria</taxon>
        <taxon>Pseudomonadati</taxon>
        <taxon>Pseudomonadota</taxon>
        <taxon>Alphaproteobacteria</taxon>
        <taxon>Hyphomicrobiales</taxon>
        <taxon>Chelatococcaceae</taxon>
        <taxon>Chelatococcus</taxon>
    </lineage>
</organism>
<gene>
    <name evidence="1" type="ORF">GGR16_004719</name>
</gene>
<dbReference type="Proteomes" id="UP000577362">
    <property type="component" value="Unassembled WGS sequence"/>
</dbReference>
<name>A0A840C276_9HYPH</name>
<reference evidence="1 2" key="1">
    <citation type="submission" date="2020-08" db="EMBL/GenBank/DDBJ databases">
        <title>Genomic Encyclopedia of Type Strains, Phase IV (KMG-IV): sequencing the most valuable type-strain genomes for metagenomic binning, comparative biology and taxonomic classification.</title>
        <authorList>
            <person name="Goeker M."/>
        </authorList>
    </citation>
    <scope>NUCLEOTIDE SEQUENCE [LARGE SCALE GENOMIC DNA]</scope>
    <source>
        <strain evidence="1 2">DSM 103737</strain>
    </source>
</reference>
<dbReference type="EMBL" id="JACIEN010000008">
    <property type="protein sequence ID" value="MBB4019664.1"/>
    <property type="molecule type" value="Genomic_DNA"/>
</dbReference>